<sequence length="314" mass="35582">MPYHLLIVNSTLVKKEVRHKTSLEPRDDLSPVSPYKIQKLVNNLKTKKAPGLDGISDKAIKCFPLTLPPLMVAICNAYLKNCYFPLVWKETEFGFWPNHSCPYQALCVVEYIMEVFKTKKTAVAVFFDIAIGRRLARVIRQRHRAAKLKEAFALTSRGPSMRWFDSSKPGGLDRKSRFDWLFRSKVVIGLHTHKRTNKRTYSRQHAHRTHAHALLAHTHALLEIVRDSRRNICNGVSGAAISHYRQDSYVEQREMRSRPVQGSAPPAPAPAPARRVPDAPLFISAEPHSQLPAAGHALSVRAYSLLLHLIRTHG</sequence>
<feature type="region of interest" description="Disordered" evidence="1">
    <location>
        <begin position="250"/>
        <end position="275"/>
    </location>
</feature>
<comment type="caution">
    <text evidence="2">The sequence shown here is derived from an EMBL/GenBank/DDBJ whole genome shotgun (WGS) entry which is preliminary data.</text>
</comment>
<keyword evidence="3" id="KW-1185">Reference proteome</keyword>
<evidence type="ECO:0000313" key="2">
    <source>
        <dbReference type="EMBL" id="GBP75749.1"/>
    </source>
</evidence>
<name>A0A4C1YMC0_EUMVA</name>
<gene>
    <name evidence="2" type="ORF">EVAR_59392_1</name>
</gene>
<proteinExistence type="predicted"/>
<evidence type="ECO:0000313" key="3">
    <source>
        <dbReference type="Proteomes" id="UP000299102"/>
    </source>
</evidence>
<reference evidence="2 3" key="1">
    <citation type="journal article" date="2019" name="Commun. Biol.">
        <title>The bagworm genome reveals a unique fibroin gene that provides high tensile strength.</title>
        <authorList>
            <person name="Kono N."/>
            <person name="Nakamura H."/>
            <person name="Ohtoshi R."/>
            <person name="Tomita M."/>
            <person name="Numata K."/>
            <person name="Arakawa K."/>
        </authorList>
    </citation>
    <scope>NUCLEOTIDE SEQUENCE [LARGE SCALE GENOMIC DNA]</scope>
</reference>
<dbReference type="Proteomes" id="UP000299102">
    <property type="component" value="Unassembled WGS sequence"/>
</dbReference>
<organism evidence="2 3">
    <name type="scientific">Eumeta variegata</name>
    <name type="common">Bagworm moth</name>
    <name type="synonym">Eumeta japonica</name>
    <dbReference type="NCBI Taxonomy" id="151549"/>
    <lineage>
        <taxon>Eukaryota</taxon>
        <taxon>Metazoa</taxon>
        <taxon>Ecdysozoa</taxon>
        <taxon>Arthropoda</taxon>
        <taxon>Hexapoda</taxon>
        <taxon>Insecta</taxon>
        <taxon>Pterygota</taxon>
        <taxon>Neoptera</taxon>
        <taxon>Endopterygota</taxon>
        <taxon>Lepidoptera</taxon>
        <taxon>Glossata</taxon>
        <taxon>Ditrysia</taxon>
        <taxon>Tineoidea</taxon>
        <taxon>Psychidae</taxon>
        <taxon>Oiketicinae</taxon>
        <taxon>Eumeta</taxon>
    </lineage>
</organism>
<dbReference type="OrthoDB" id="6626419at2759"/>
<evidence type="ECO:0000256" key="1">
    <source>
        <dbReference type="SAM" id="MobiDB-lite"/>
    </source>
</evidence>
<accession>A0A4C1YMC0</accession>
<protein>
    <recommendedName>
        <fullName evidence="4">RNA-directed DNA polymerase from mobile element jockey</fullName>
    </recommendedName>
</protein>
<dbReference type="EMBL" id="BGZK01001260">
    <property type="protein sequence ID" value="GBP75749.1"/>
    <property type="molecule type" value="Genomic_DNA"/>
</dbReference>
<evidence type="ECO:0008006" key="4">
    <source>
        <dbReference type="Google" id="ProtNLM"/>
    </source>
</evidence>
<dbReference type="AlphaFoldDB" id="A0A4C1YMC0"/>